<evidence type="ECO:0000313" key="1">
    <source>
        <dbReference type="EMBL" id="RVW53116.1"/>
    </source>
</evidence>
<organism evidence="1 2">
    <name type="scientific">Vitis vinifera</name>
    <name type="common">Grape</name>
    <dbReference type="NCBI Taxonomy" id="29760"/>
    <lineage>
        <taxon>Eukaryota</taxon>
        <taxon>Viridiplantae</taxon>
        <taxon>Streptophyta</taxon>
        <taxon>Embryophyta</taxon>
        <taxon>Tracheophyta</taxon>
        <taxon>Spermatophyta</taxon>
        <taxon>Magnoliopsida</taxon>
        <taxon>eudicotyledons</taxon>
        <taxon>Gunneridae</taxon>
        <taxon>Pentapetalae</taxon>
        <taxon>rosids</taxon>
        <taxon>Vitales</taxon>
        <taxon>Vitaceae</taxon>
        <taxon>Viteae</taxon>
        <taxon>Vitis</taxon>
    </lineage>
</organism>
<evidence type="ECO:0000313" key="2">
    <source>
        <dbReference type="Proteomes" id="UP000288805"/>
    </source>
</evidence>
<dbReference type="AlphaFoldDB" id="A0A438EZK4"/>
<protein>
    <submittedName>
        <fullName evidence="1">Uncharacterized protein</fullName>
    </submittedName>
</protein>
<name>A0A438EZK4_VITVI</name>
<dbReference type="Proteomes" id="UP000288805">
    <property type="component" value="Unassembled WGS sequence"/>
</dbReference>
<sequence length="389" mass="43669">MCGGDDHLAWKRPVSLKIIRSGFPLLHVGASEGLQSLFSYSSDPVLPLLISNRECSKISASLSFRFALHLSLSFPSGVGVDDRLFCIIDQTDMDPQAVIVDQFTTTMASIQETTVSEDVHARMDRLEQQIRQIRMLDSLVTWDDSDGIPVASLPAEFRMSEIDKLTNISRRELDALRHGYDESVASFISRWREKIVQVIDRPTEREQIQMVVRRLQHKIAGHVNRVPFIDFGSLVMTLFSVIDDLAKGLWLDSFLIDSKGNEPSGEQPVPHRSFDWTYSYFTPPQIGYATQFIGRPSTSIPRAKPPQLLTPLEPKSLLSQSHHSLGWTYTVPTTRLGVNSDPMIAHSTHVVTVSIPSIDHVDDDGVQMMKSKDTESEPIILDERSHGGY</sequence>
<comment type="caution">
    <text evidence="1">The sequence shown here is derived from an EMBL/GenBank/DDBJ whole genome shotgun (WGS) entry which is preliminary data.</text>
</comment>
<dbReference type="EMBL" id="QGNW01001158">
    <property type="protein sequence ID" value="RVW53116.1"/>
    <property type="molecule type" value="Genomic_DNA"/>
</dbReference>
<accession>A0A438EZK4</accession>
<proteinExistence type="predicted"/>
<reference evidence="1 2" key="1">
    <citation type="journal article" date="2018" name="PLoS Genet.">
        <title>Population sequencing reveals clonal diversity and ancestral inbreeding in the grapevine cultivar Chardonnay.</title>
        <authorList>
            <person name="Roach M.J."/>
            <person name="Johnson D.L."/>
            <person name="Bohlmann J."/>
            <person name="van Vuuren H.J."/>
            <person name="Jones S.J."/>
            <person name="Pretorius I.S."/>
            <person name="Schmidt S.A."/>
            <person name="Borneman A.R."/>
        </authorList>
    </citation>
    <scope>NUCLEOTIDE SEQUENCE [LARGE SCALE GENOMIC DNA]</scope>
    <source>
        <strain evidence="2">cv. Chardonnay</strain>
        <tissue evidence="1">Leaf</tissue>
    </source>
</reference>
<gene>
    <name evidence="1" type="ORF">CK203_080638</name>
</gene>